<dbReference type="Gene3D" id="2.60.200.20">
    <property type="match status" value="1"/>
</dbReference>
<sequence length="330" mass="37065">MDRIIVATHVRGAENYTKVDQFPATIGRALDNDIILSDLSVSPHHLKIDKTENGDIEVTNISNENGTTLNKEEMAEEQGSLISCPSTLWLGHSKIRLLSPDMPVEPTKLWACTGIFCLLTKKIWAFTLTFILLGLFTLDHYLGTPIDKSISHFINESFTSVLYLIGFFLIIAGISRLATHRWDLIPALSVATLFFLIPKLFSYSSELINYFFSTTTFSSISLYALDFLLLPVLLVLFMTRIAHSPLGPSIGVSLLVSSPFIALKAKELADDLTRPDFSQLPSYNRTLSSFDIRKDESISTTSFLEEAEQFLSEQMQIELEKANKEQRKDN</sequence>
<feature type="domain" description="FHA" evidence="2">
    <location>
        <begin position="24"/>
        <end position="74"/>
    </location>
</feature>
<keyword evidence="1" id="KW-0472">Membrane</keyword>
<organism evidence="3">
    <name type="scientific">uncultured Thiotrichaceae bacterium</name>
    <dbReference type="NCBI Taxonomy" id="298394"/>
    <lineage>
        <taxon>Bacteria</taxon>
        <taxon>Pseudomonadati</taxon>
        <taxon>Pseudomonadota</taxon>
        <taxon>Gammaproteobacteria</taxon>
        <taxon>Thiotrichales</taxon>
        <taxon>Thiotrichaceae</taxon>
        <taxon>environmental samples</taxon>
    </lineage>
</organism>
<dbReference type="CDD" id="cd00060">
    <property type="entry name" value="FHA"/>
    <property type="match status" value="1"/>
</dbReference>
<dbReference type="EMBL" id="CACVAY010000056">
    <property type="protein sequence ID" value="CAA6812708.1"/>
    <property type="molecule type" value="Genomic_DNA"/>
</dbReference>
<protein>
    <recommendedName>
        <fullName evidence="2">FHA domain-containing protein</fullName>
    </recommendedName>
</protein>
<feature type="transmembrane region" description="Helical" evidence="1">
    <location>
        <begin position="210"/>
        <end position="237"/>
    </location>
</feature>
<evidence type="ECO:0000313" key="3">
    <source>
        <dbReference type="EMBL" id="CAA6812708.1"/>
    </source>
</evidence>
<accession>A0A6S6SQI8</accession>
<feature type="transmembrane region" description="Helical" evidence="1">
    <location>
        <begin position="123"/>
        <end position="141"/>
    </location>
</feature>
<proteinExistence type="predicted"/>
<feature type="transmembrane region" description="Helical" evidence="1">
    <location>
        <begin position="161"/>
        <end position="178"/>
    </location>
</feature>
<keyword evidence="1" id="KW-0812">Transmembrane</keyword>
<evidence type="ECO:0000259" key="2">
    <source>
        <dbReference type="PROSITE" id="PS50006"/>
    </source>
</evidence>
<gene>
    <name evidence="3" type="ORF">HELGO_WM14742</name>
</gene>
<dbReference type="Pfam" id="PF00498">
    <property type="entry name" value="FHA"/>
    <property type="match status" value="1"/>
</dbReference>
<dbReference type="SUPFAM" id="SSF49879">
    <property type="entry name" value="SMAD/FHA domain"/>
    <property type="match status" value="1"/>
</dbReference>
<keyword evidence="1" id="KW-1133">Transmembrane helix</keyword>
<evidence type="ECO:0000256" key="1">
    <source>
        <dbReference type="SAM" id="Phobius"/>
    </source>
</evidence>
<name>A0A6S6SQI8_9GAMM</name>
<dbReference type="SMART" id="SM00240">
    <property type="entry name" value="FHA"/>
    <property type="match status" value="1"/>
</dbReference>
<dbReference type="PROSITE" id="PS50006">
    <property type="entry name" value="FHA_DOMAIN"/>
    <property type="match status" value="1"/>
</dbReference>
<reference evidence="3" key="1">
    <citation type="submission" date="2020-01" db="EMBL/GenBank/DDBJ databases">
        <authorList>
            <person name="Meier V. D."/>
            <person name="Meier V D."/>
        </authorList>
    </citation>
    <scope>NUCLEOTIDE SEQUENCE</scope>
    <source>
        <strain evidence="3">HLG_WM_MAG_07</strain>
    </source>
</reference>
<dbReference type="InterPro" id="IPR000253">
    <property type="entry name" value="FHA_dom"/>
</dbReference>
<dbReference type="AlphaFoldDB" id="A0A6S6SQI8"/>
<feature type="transmembrane region" description="Helical" evidence="1">
    <location>
        <begin position="185"/>
        <end position="204"/>
    </location>
</feature>
<dbReference type="InterPro" id="IPR008984">
    <property type="entry name" value="SMAD_FHA_dom_sf"/>
</dbReference>